<dbReference type="InterPro" id="IPR030828">
    <property type="entry name" value="HTH_TyrR"/>
</dbReference>
<dbReference type="GO" id="GO:0003677">
    <property type="term" value="F:DNA binding"/>
    <property type="evidence" value="ECO:0007669"/>
    <property type="project" value="UniProtKB-KW"/>
</dbReference>
<dbReference type="InterPro" id="IPR025662">
    <property type="entry name" value="Sigma_54_int_dom_ATP-bd_1"/>
</dbReference>
<dbReference type="InterPro" id="IPR000014">
    <property type="entry name" value="PAS"/>
</dbReference>
<dbReference type="InterPro" id="IPR035965">
    <property type="entry name" value="PAS-like_dom_sf"/>
</dbReference>
<evidence type="ECO:0000259" key="6">
    <source>
        <dbReference type="PROSITE" id="PS50045"/>
    </source>
</evidence>
<protein>
    <recommendedName>
        <fullName evidence="4">HTH-type transcriptional regulatory protein TyrR</fullName>
    </recommendedName>
</protein>
<evidence type="ECO:0000313" key="9">
    <source>
        <dbReference type="EMBL" id="XDI38118.1"/>
    </source>
</evidence>
<dbReference type="PROSITE" id="PS00675">
    <property type="entry name" value="SIGMA54_INTERACT_1"/>
    <property type="match status" value="1"/>
</dbReference>
<dbReference type="Gene3D" id="3.30.450.20">
    <property type="entry name" value="PAS domain"/>
    <property type="match status" value="1"/>
</dbReference>
<dbReference type="Pfam" id="PF18024">
    <property type="entry name" value="HTH_50"/>
    <property type="match status" value="1"/>
</dbReference>
<dbReference type="FunFam" id="3.40.50.300:FF:000006">
    <property type="entry name" value="DNA-binding transcriptional regulator NtrC"/>
    <property type="match status" value="1"/>
</dbReference>
<evidence type="ECO:0000256" key="2">
    <source>
        <dbReference type="ARBA" id="ARBA00022797"/>
    </source>
</evidence>
<dbReference type="InterPro" id="IPR013767">
    <property type="entry name" value="PAS_fold"/>
</dbReference>
<keyword evidence="3" id="KW-0067">ATP-binding</keyword>
<gene>
    <name evidence="9" type="ORF">AB3N04_07290</name>
</gene>
<dbReference type="GO" id="GO:0005524">
    <property type="term" value="F:ATP binding"/>
    <property type="evidence" value="ECO:0007669"/>
    <property type="project" value="UniProtKB-KW"/>
</dbReference>
<keyword evidence="5" id="KW-0175">Coiled coil</keyword>
<feature type="domain" description="PAC" evidence="8">
    <location>
        <begin position="180"/>
        <end position="232"/>
    </location>
</feature>
<dbReference type="InterPro" id="IPR025943">
    <property type="entry name" value="Sigma_54_int_dom_ATP-bd_2"/>
</dbReference>
<dbReference type="SMART" id="SM00382">
    <property type="entry name" value="AAA"/>
    <property type="match status" value="1"/>
</dbReference>
<dbReference type="SUPFAM" id="SSF55785">
    <property type="entry name" value="PYP-like sensor domain (PAS domain)"/>
    <property type="match status" value="1"/>
</dbReference>
<evidence type="ECO:0000256" key="3">
    <source>
        <dbReference type="ARBA" id="ARBA00022840"/>
    </source>
</evidence>
<dbReference type="PROSITE" id="PS00676">
    <property type="entry name" value="SIGMA54_INTERACT_2"/>
    <property type="match status" value="1"/>
</dbReference>
<accession>A0AB39BWF9</accession>
<dbReference type="RefSeq" id="WP_368505445.1">
    <property type="nucleotide sequence ID" value="NZ_CP162551.1"/>
</dbReference>
<dbReference type="Pfam" id="PF00158">
    <property type="entry name" value="Sigma54_activat"/>
    <property type="match status" value="1"/>
</dbReference>
<evidence type="ECO:0000259" key="7">
    <source>
        <dbReference type="PROSITE" id="PS50112"/>
    </source>
</evidence>
<dbReference type="CDD" id="cd00130">
    <property type="entry name" value="PAS"/>
    <property type="match status" value="1"/>
</dbReference>
<dbReference type="GO" id="GO:0006355">
    <property type="term" value="P:regulation of DNA-templated transcription"/>
    <property type="evidence" value="ECO:0007669"/>
    <property type="project" value="InterPro"/>
</dbReference>
<evidence type="ECO:0000256" key="4">
    <source>
        <dbReference type="ARBA" id="ARBA00029500"/>
    </source>
</evidence>
<organism evidence="9">
    <name type="scientific">Alkalihalophilus sp. As8PL</name>
    <dbReference type="NCBI Taxonomy" id="3237103"/>
    <lineage>
        <taxon>Bacteria</taxon>
        <taxon>Bacillati</taxon>
        <taxon>Bacillota</taxon>
        <taxon>Bacilli</taxon>
        <taxon>Bacillales</taxon>
        <taxon>Bacillaceae</taxon>
        <taxon>Alkalihalophilus</taxon>
    </lineage>
</organism>
<dbReference type="CDD" id="cd00009">
    <property type="entry name" value="AAA"/>
    <property type="match status" value="1"/>
</dbReference>
<dbReference type="InterPro" id="IPR009057">
    <property type="entry name" value="Homeodomain-like_sf"/>
</dbReference>
<dbReference type="NCBIfam" id="TIGR00229">
    <property type="entry name" value="sensory_box"/>
    <property type="match status" value="1"/>
</dbReference>
<evidence type="ECO:0000256" key="1">
    <source>
        <dbReference type="ARBA" id="ARBA00022741"/>
    </source>
</evidence>
<feature type="coiled-coil region" evidence="5">
    <location>
        <begin position="223"/>
        <end position="250"/>
    </location>
</feature>
<dbReference type="InterPro" id="IPR058031">
    <property type="entry name" value="AAA_lid_NorR"/>
</dbReference>
<dbReference type="Gene3D" id="1.10.10.60">
    <property type="entry name" value="Homeodomain-like"/>
    <property type="match status" value="1"/>
</dbReference>
<dbReference type="InterPro" id="IPR002078">
    <property type="entry name" value="Sigma_54_int"/>
</dbReference>
<evidence type="ECO:0000256" key="5">
    <source>
        <dbReference type="SAM" id="Coils"/>
    </source>
</evidence>
<dbReference type="EMBL" id="CP162551">
    <property type="protein sequence ID" value="XDI38118.1"/>
    <property type="molecule type" value="Genomic_DNA"/>
</dbReference>
<dbReference type="PANTHER" id="PTHR32071:SF57">
    <property type="entry name" value="C4-DICARBOXYLATE TRANSPORT TRANSCRIPTIONAL REGULATORY PROTEIN DCTD"/>
    <property type="match status" value="1"/>
</dbReference>
<dbReference type="SMART" id="SM00091">
    <property type="entry name" value="PAS"/>
    <property type="match status" value="1"/>
</dbReference>
<dbReference type="AlphaFoldDB" id="A0AB39BWF9"/>
<dbReference type="SUPFAM" id="SSF52540">
    <property type="entry name" value="P-loop containing nucleoside triphosphate hydrolases"/>
    <property type="match status" value="1"/>
</dbReference>
<keyword evidence="1" id="KW-0547">Nucleotide-binding</keyword>
<dbReference type="Pfam" id="PF25601">
    <property type="entry name" value="AAA_lid_14"/>
    <property type="match status" value="1"/>
</dbReference>
<feature type="domain" description="PAS" evidence="7">
    <location>
        <begin position="113"/>
        <end position="164"/>
    </location>
</feature>
<dbReference type="Pfam" id="PF00989">
    <property type="entry name" value="PAS"/>
    <property type="match status" value="1"/>
</dbReference>
<dbReference type="SUPFAM" id="SSF46689">
    <property type="entry name" value="Homeodomain-like"/>
    <property type="match status" value="1"/>
</dbReference>
<dbReference type="InterPro" id="IPR027417">
    <property type="entry name" value="P-loop_NTPase"/>
</dbReference>
<dbReference type="Gene3D" id="3.40.50.300">
    <property type="entry name" value="P-loop containing nucleotide triphosphate hydrolases"/>
    <property type="match status" value="1"/>
</dbReference>
<reference evidence="9" key="1">
    <citation type="submission" date="2024-07" db="EMBL/GenBank/DDBJ databases">
        <title>Identification and characteristics of an arsenic-resistant bacterial isolate, which belongs to a novel species.</title>
        <authorList>
            <person name="Juszczyk A."/>
            <person name="Kowalczyk A."/>
            <person name="Was K."/>
            <person name="Kosowicz W."/>
            <person name="Budzyn A."/>
            <person name="Latowski D."/>
        </authorList>
    </citation>
    <scope>NUCLEOTIDE SEQUENCE</scope>
    <source>
        <strain evidence="9">As8PL</strain>
    </source>
</reference>
<dbReference type="InterPro" id="IPR000700">
    <property type="entry name" value="PAS-assoc_C"/>
</dbReference>
<dbReference type="Gene3D" id="1.10.8.60">
    <property type="match status" value="1"/>
</dbReference>
<name>A0AB39BWF9_9BACI</name>
<dbReference type="PROSITE" id="PS50112">
    <property type="entry name" value="PAS"/>
    <property type="match status" value="1"/>
</dbReference>
<dbReference type="PROSITE" id="PS50045">
    <property type="entry name" value="SIGMA54_INTERACT_4"/>
    <property type="match status" value="1"/>
</dbReference>
<proteinExistence type="predicted"/>
<dbReference type="PROSITE" id="PS50113">
    <property type="entry name" value="PAC"/>
    <property type="match status" value="1"/>
</dbReference>
<dbReference type="InterPro" id="IPR003593">
    <property type="entry name" value="AAA+_ATPase"/>
</dbReference>
<evidence type="ECO:0000259" key="8">
    <source>
        <dbReference type="PROSITE" id="PS50113"/>
    </source>
</evidence>
<sequence>MFKSEYSIDKDSLHSIPFPSFIGDEKGEIMIPNTLMNKVLQKNDRVLDGNHTIKRYFNNNMLEMVIHDHSYLFIRSEMDDTSNIEYLYIGVELSTNENSIEKLMIKLKDTEQLNRELDAIIENSYDVIYITDNTGMTLKTNSAIERITGIPKEYYIGKKVDELIKRGILQNSVTHHVLRKRRTVSFVQSNFQGKETLITGNPVFDKNGEIEKIVTNIRDLSELNELQVALRKAMELNETYKKELEQLKGKTFDETGVVISSPELKLIFETANRIANVDATVLILGETGVGKDVLAKYIYNNSIRAKEGNFIKVNCGAIPPDLLESELFGYESGAFTGASKNGKAGMFELADNGILFLDEIGELSLSLQVKLLRVLQEQEIMRVGGTKTKKVNVRVIAATNRILKDMVREGSFREDLYYRLNVIPIKIPPLRERRDDIVPLISMFLNQINQKYNMKKTVSHKLKNFFYSCEWSGNVRELSNLIERLVLVTSEEEIDLKHLPDEYLDPKKLTDDLSESFTLKQAVENAEKKVLALAAEKYDNTYDIAKRLETSQPTIVRKLKKYNLSIKK</sequence>
<feature type="domain" description="Sigma-54 factor interaction" evidence="6">
    <location>
        <begin position="257"/>
        <end position="487"/>
    </location>
</feature>
<dbReference type="PANTHER" id="PTHR32071">
    <property type="entry name" value="TRANSCRIPTIONAL REGULATORY PROTEIN"/>
    <property type="match status" value="1"/>
</dbReference>
<keyword evidence="2" id="KW-0058">Aromatic hydrocarbons catabolism</keyword>